<sequence length="339" mass="36548">MKNKNHLFIVSCMIMMLILSACGSENAASGNDALKIGVSIPAGANNTVKNWFEAIKISGEKQGFEVIGIDSQSDPSKQVGTIDNLLTQNVDALIVWPLDANTVQPALDRAIAKNIPVLGVDFNVAKGGKGYNLTSQVIFDRGASATEAAKLFAETFKGQDVEVAGIGMAIPVPGNIFVMSKFKEETANYDHLKWVEQQDNPTDNIAGAAPIMANILTKNPDVRAVFTYNDETAIGAAQAIKNANKTLYEEDPEKGIMIIGVNAEKSGIEAIEQGKVHATFNLNPIKAGVESVDFLNQHFNEGAKLEELPKEIVIPVPMVDKDTEDFVSWEEELNSISAD</sequence>
<comment type="caution">
    <text evidence="6">The sequence shown here is derived from an EMBL/GenBank/DDBJ whole genome shotgun (WGS) entry which is preliminary data.</text>
</comment>
<dbReference type="InterPro" id="IPR028082">
    <property type="entry name" value="Peripla_BP_I"/>
</dbReference>
<comment type="similarity">
    <text evidence="2">Belongs to the bacterial solute-binding protein 2 family.</text>
</comment>
<evidence type="ECO:0000256" key="2">
    <source>
        <dbReference type="ARBA" id="ARBA00007639"/>
    </source>
</evidence>
<dbReference type="Pfam" id="PF13407">
    <property type="entry name" value="Peripla_BP_4"/>
    <property type="match status" value="1"/>
</dbReference>
<dbReference type="RefSeq" id="WP_300982153.1">
    <property type="nucleotide sequence ID" value="NZ_CP129238.1"/>
</dbReference>
<protein>
    <submittedName>
        <fullName evidence="6">Sugar ABC transporter substrate-binding protein</fullName>
    </submittedName>
</protein>
<reference evidence="6 7" key="1">
    <citation type="submission" date="2023-06" db="EMBL/GenBank/DDBJ databases">
        <title>Novel species in genus Planococcus.</title>
        <authorList>
            <person name="Ning S."/>
        </authorList>
    </citation>
    <scope>NUCLEOTIDE SEQUENCE [LARGE SCALE GENOMIC DNA]</scope>
    <source>
        <strain evidence="6 7">N064</strain>
    </source>
</reference>
<dbReference type="Proteomes" id="UP001172054">
    <property type="component" value="Unassembled WGS sequence"/>
</dbReference>
<comment type="subcellular location">
    <subcellularLocation>
        <location evidence="1">Cell envelope</location>
    </subcellularLocation>
</comment>
<proteinExistence type="inferred from homology"/>
<evidence type="ECO:0000259" key="5">
    <source>
        <dbReference type="Pfam" id="PF13407"/>
    </source>
</evidence>
<evidence type="ECO:0000256" key="1">
    <source>
        <dbReference type="ARBA" id="ARBA00004196"/>
    </source>
</evidence>
<evidence type="ECO:0000256" key="3">
    <source>
        <dbReference type="ARBA" id="ARBA00022729"/>
    </source>
</evidence>
<dbReference type="CDD" id="cd01536">
    <property type="entry name" value="PBP1_ABC_sugar_binding-like"/>
    <property type="match status" value="1"/>
</dbReference>
<dbReference type="Gene3D" id="3.40.50.2300">
    <property type="match status" value="2"/>
</dbReference>
<organism evidence="6 7">
    <name type="scientific">Planococcus liqunii</name>
    <dbReference type="NCBI Taxonomy" id="3058394"/>
    <lineage>
        <taxon>Bacteria</taxon>
        <taxon>Bacillati</taxon>
        <taxon>Bacillota</taxon>
        <taxon>Bacilli</taxon>
        <taxon>Bacillales</taxon>
        <taxon>Caryophanaceae</taxon>
        <taxon>Planococcus</taxon>
    </lineage>
</organism>
<dbReference type="InterPro" id="IPR025997">
    <property type="entry name" value="SBP_2_dom"/>
</dbReference>
<evidence type="ECO:0000256" key="4">
    <source>
        <dbReference type="SAM" id="SignalP"/>
    </source>
</evidence>
<evidence type="ECO:0000313" key="6">
    <source>
        <dbReference type="EMBL" id="MDN7227891.1"/>
    </source>
</evidence>
<keyword evidence="3 4" id="KW-0732">Signal</keyword>
<name>A0ABT8MT39_9BACL</name>
<dbReference type="EMBL" id="JAUJWW010000004">
    <property type="protein sequence ID" value="MDN7227891.1"/>
    <property type="molecule type" value="Genomic_DNA"/>
</dbReference>
<gene>
    <name evidence="6" type="ORF">QWY15_11335</name>
</gene>
<dbReference type="PROSITE" id="PS51257">
    <property type="entry name" value="PROKAR_LIPOPROTEIN"/>
    <property type="match status" value="1"/>
</dbReference>
<accession>A0ABT8MT39</accession>
<dbReference type="PANTHER" id="PTHR46847">
    <property type="entry name" value="D-ALLOSE-BINDING PERIPLASMIC PROTEIN-RELATED"/>
    <property type="match status" value="1"/>
</dbReference>
<feature type="signal peptide" evidence="4">
    <location>
        <begin position="1"/>
        <end position="27"/>
    </location>
</feature>
<dbReference type="PANTHER" id="PTHR46847:SF1">
    <property type="entry name" value="D-ALLOSE-BINDING PERIPLASMIC PROTEIN-RELATED"/>
    <property type="match status" value="1"/>
</dbReference>
<evidence type="ECO:0000313" key="7">
    <source>
        <dbReference type="Proteomes" id="UP001172054"/>
    </source>
</evidence>
<feature type="chain" id="PRO_5045683964" evidence="4">
    <location>
        <begin position="28"/>
        <end position="339"/>
    </location>
</feature>
<keyword evidence="7" id="KW-1185">Reference proteome</keyword>
<feature type="domain" description="Periplasmic binding protein" evidence="5">
    <location>
        <begin position="36"/>
        <end position="300"/>
    </location>
</feature>
<dbReference type="SUPFAM" id="SSF53822">
    <property type="entry name" value="Periplasmic binding protein-like I"/>
    <property type="match status" value="1"/>
</dbReference>